<dbReference type="Gene3D" id="3.40.50.300">
    <property type="entry name" value="P-loop containing nucleotide triphosphate hydrolases"/>
    <property type="match status" value="1"/>
</dbReference>
<accession>A0A382MD69</accession>
<gene>
    <name evidence="2" type="ORF">METZ01_LOCUS299600</name>
</gene>
<evidence type="ECO:0000259" key="1">
    <source>
        <dbReference type="Pfam" id="PF02492"/>
    </source>
</evidence>
<name>A0A382MD69_9ZZZZ</name>
<dbReference type="SUPFAM" id="SSF52540">
    <property type="entry name" value="P-loop containing nucleoside triphosphate hydrolases"/>
    <property type="match status" value="1"/>
</dbReference>
<feature type="non-terminal residue" evidence="2">
    <location>
        <position position="213"/>
    </location>
</feature>
<dbReference type="AlphaFoldDB" id="A0A382MD69"/>
<dbReference type="PANTHER" id="PTHR43603">
    <property type="entry name" value="COBW DOMAIN-CONTAINING PROTEIN DDB_G0274527"/>
    <property type="match status" value="1"/>
</dbReference>
<dbReference type="InterPro" id="IPR003495">
    <property type="entry name" value="CobW/HypB/UreG_nucleotide-bd"/>
</dbReference>
<organism evidence="2">
    <name type="scientific">marine metagenome</name>
    <dbReference type="NCBI Taxonomy" id="408172"/>
    <lineage>
        <taxon>unclassified sequences</taxon>
        <taxon>metagenomes</taxon>
        <taxon>ecological metagenomes</taxon>
    </lineage>
</organism>
<dbReference type="PANTHER" id="PTHR43603:SF1">
    <property type="entry name" value="ZINC-REGULATED GTPASE METALLOPROTEIN ACTIVATOR 1"/>
    <property type="match status" value="1"/>
</dbReference>
<dbReference type="Pfam" id="PF02492">
    <property type="entry name" value="cobW"/>
    <property type="match status" value="1"/>
</dbReference>
<protein>
    <recommendedName>
        <fullName evidence="1">CobW/HypB/UreG nucleotide-binding domain-containing protein</fullName>
    </recommendedName>
</protein>
<proteinExistence type="predicted"/>
<sequence>MKSESTPVPLTLLSGFLGSGKTTLLNRLLSECGDMKLALLVNDVGEINIDASLVKTQLKELDDSATQMVELSNGCICCSIQGDLAESVEELVNTSGADHIVIEASGVAEPTQVLQALFAQDLFGKRISDIAPVNALVTVIDGSLFLKEWRRIHLLDTQKELIRQNEGQPVFELMVEQIECADFILLNKKDLLTEEEGVQLLGIIAGLNPRAHS</sequence>
<reference evidence="2" key="1">
    <citation type="submission" date="2018-05" db="EMBL/GenBank/DDBJ databases">
        <authorList>
            <person name="Lanie J.A."/>
            <person name="Ng W.-L."/>
            <person name="Kazmierczak K.M."/>
            <person name="Andrzejewski T.M."/>
            <person name="Davidsen T.M."/>
            <person name="Wayne K.J."/>
            <person name="Tettelin H."/>
            <person name="Glass J.I."/>
            <person name="Rusch D."/>
            <person name="Podicherti R."/>
            <person name="Tsui H.-C.T."/>
            <person name="Winkler M.E."/>
        </authorList>
    </citation>
    <scope>NUCLEOTIDE SEQUENCE</scope>
</reference>
<feature type="domain" description="CobW/HypB/UreG nucleotide-binding" evidence="1">
    <location>
        <begin position="9"/>
        <end position="210"/>
    </location>
</feature>
<evidence type="ECO:0000313" key="2">
    <source>
        <dbReference type="EMBL" id="SVC46746.1"/>
    </source>
</evidence>
<dbReference type="EMBL" id="UINC01092827">
    <property type="protein sequence ID" value="SVC46746.1"/>
    <property type="molecule type" value="Genomic_DNA"/>
</dbReference>
<dbReference type="InterPro" id="IPR051927">
    <property type="entry name" value="Zn_Chap_cDPG_Synth"/>
</dbReference>
<dbReference type="CDD" id="cd03112">
    <property type="entry name" value="CobW-like"/>
    <property type="match status" value="1"/>
</dbReference>
<dbReference type="InterPro" id="IPR027417">
    <property type="entry name" value="P-loop_NTPase"/>
</dbReference>